<name>A0A0L6U7L0_9BASI</name>
<evidence type="ECO:0000313" key="1">
    <source>
        <dbReference type="EMBL" id="KNZ43790.1"/>
    </source>
</evidence>
<dbReference type="Proteomes" id="UP000037035">
    <property type="component" value="Unassembled WGS sequence"/>
</dbReference>
<dbReference type="AlphaFoldDB" id="A0A0L6U7L0"/>
<accession>A0A0L6U7L0</accession>
<dbReference type="OrthoDB" id="1915076at2759"/>
<reference evidence="1 2" key="1">
    <citation type="submission" date="2015-08" db="EMBL/GenBank/DDBJ databases">
        <title>Next Generation Sequencing and Analysis of the Genome of Puccinia sorghi L Schw, the Causal Agent of Maize Common Rust.</title>
        <authorList>
            <person name="Rochi L."/>
            <person name="Burguener G."/>
            <person name="Darino M."/>
            <person name="Turjanski A."/>
            <person name="Kreff E."/>
            <person name="Dieguez M.J."/>
            <person name="Sacco F."/>
        </authorList>
    </citation>
    <scope>NUCLEOTIDE SEQUENCE [LARGE SCALE GENOMIC DNA]</scope>
    <source>
        <strain evidence="1 2">RO10H11247</strain>
    </source>
</reference>
<sequence>YISKILDIEDDVHCGFQVIVWALGHGQDSFMYFQKEIHNNLKAKSELYRNQGFLDEINRFREYILTIGQSFTVVNLGVNHSSHGPPSQTTIQQSSKDENLFPAAKLEKNWEQMATPEAMQLKNRYWMCFELNQRLKFETSFYKCTFHL</sequence>
<dbReference type="EMBL" id="LAVV01015566">
    <property type="protein sequence ID" value="KNZ43790.1"/>
    <property type="molecule type" value="Genomic_DNA"/>
</dbReference>
<feature type="non-terminal residue" evidence="1">
    <location>
        <position position="1"/>
    </location>
</feature>
<protein>
    <submittedName>
        <fullName evidence="1">Uncharacterized protein</fullName>
    </submittedName>
</protein>
<evidence type="ECO:0000313" key="2">
    <source>
        <dbReference type="Proteomes" id="UP000037035"/>
    </source>
</evidence>
<gene>
    <name evidence="1" type="ORF">VP01_9867g1</name>
</gene>
<keyword evidence="2" id="KW-1185">Reference proteome</keyword>
<dbReference type="VEuPathDB" id="FungiDB:VP01_9867g1"/>
<proteinExistence type="predicted"/>
<organism evidence="1 2">
    <name type="scientific">Puccinia sorghi</name>
    <dbReference type="NCBI Taxonomy" id="27349"/>
    <lineage>
        <taxon>Eukaryota</taxon>
        <taxon>Fungi</taxon>
        <taxon>Dikarya</taxon>
        <taxon>Basidiomycota</taxon>
        <taxon>Pucciniomycotina</taxon>
        <taxon>Pucciniomycetes</taxon>
        <taxon>Pucciniales</taxon>
        <taxon>Pucciniaceae</taxon>
        <taxon>Puccinia</taxon>
    </lineage>
</organism>
<comment type="caution">
    <text evidence="1">The sequence shown here is derived from an EMBL/GenBank/DDBJ whole genome shotgun (WGS) entry which is preliminary data.</text>
</comment>